<accession>A0A9X2E9M8</accession>
<reference evidence="1" key="1">
    <citation type="submission" date="2022-06" db="EMBL/GenBank/DDBJ databases">
        <title>Novel species in genus nocardia.</title>
        <authorList>
            <person name="Li F."/>
        </authorList>
    </citation>
    <scope>NUCLEOTIDE SEQUENCE</scope>
    <source>
        <strain evidence="1">CDC141</strain>
    </source>
</reference>
<evidence type="ECO:0000313" key="2">
    <source>
        <dbReference type="Proteomes" id="UP001139157"/>
    </source>
</evidence>
<sequence>MTAAEKALTVREAIEREARTLGWAVNSVLAGTHFTRGGWVIAVHWSDKGIPGSYVITDTAGTVRDSRNWHTDHDGVWDGVVDGLKGWLRAPVEEPEEPSPACDPAVQRAVEQIVAAVGDALADALRPDPLRSRIVDYIAELRRLEPYEAVWTSSVADVLETLMKGAAR</sequence>
<evidence type="ECO:0000313" key="1">
    <source>
        <dbReference type="EMBL" id="MCM6776241.1"/>
    </source>
</evidence>
<dbReference type="AlphaFoldDB" id="A0A9X2E9M8"/>
<protein>
    <submittedName>
        <fullName evidence="1">Uncharacterized protein</fullName>
    </submittedName>
</protein>
<proteinExistence type="predicted"/>
<dbReference type="Proteomes" id="UP001139157">
    <property type="component" value="Unassembled WGS sequence"/>
</dbReference>
<name>A0A9X2E9M8_9NOCA</name>
<dbReference type="EMBL" id="JAMRXG010000009">
    <property type="protein sequence ID" value="MCM6776241.1"/>
    <property type="molecule type" value="Genomic_DNA"/>
</dbReference>
<comment type="caution">
    <text evidence="1">The sequence shown here is derived from an EMBL/GenBank/DDBJ whole genome shotgun (WGS) entry which is preliminary data.</text>
</comment>
<keyword evidence="2" id="KW-1185">Reference proteome</keyword>
<organism evidence="1 2">
    <name type="scientific">Nocardia pulmonis</name>
    <dbReference type="NCBI Taxonomy" id="2951408"/>
    <lineage>
        <taxon>Bacteria</taxon>
        <taxon>Bacillati</taxon>
        <taxon>Actinomycetota</taxon>
        <taxon>Actinomycetes</taxon>
        <taxon>Mycobacteriales</taxon>
        <taxon>Nocardiaceae</taxon>
        <taxon>Nocardia</taxon>
    </lineage>
</organism>
<dbReference type="RefSeq" id="WP_251914540.1">
    <property type="nucleotide sequence ID" value="NZ_JAMRXG010000009.1"/>
</dbReference>
<gene>
    <name evidence="1" type="ORF">NDR86_22405</name>
</gene>